<reference evidence="2" key="1">
    <citation type="journal article" date="2023" name="Mol. Plant Microbe Interact.">
        <title>Elucidating the Obligate Nature and Biological Capacity of an Invasive Fungal Corn Pathogen.</title>
        <authorList>
            <person name="MacCready J.S."/>
            <person name="Roggenkamp E.M."/>
            <person name="Gdanetz K."/>
            <person name="Chilvers M.I."/>
        </authorList>
    </citation>
    <scope>NUCLEOTIDE SEQUENCE</scope>
    <source>
        <strain evidence="2">PM02</strain>
    </source>
</reference>
<dbReference type="Proteomes" id="UP001217918">
    <property type="component" value="Unassembled WGS sequence"/>
</dbReference>
<sequence>MASTLLFSLLAGLEVTFTYRNASVKSVGLGGYINNFTNQYRSTSNYAAQIDPRDWLPGDFPNNLYAFVLDPPANASDPQGLTQITDPDNPAFETIPGNQPVSVFQVPYDYDGALSDAKLLQEALDALGVKYVNRVAPWGFHAWNTWQDALWAFGRTTLWKPRPFTDAIGRGQ</sequence>
<feature type="signal peptide" evidence="1">
    <location>
        <begin position="1"/>
        <end position="18"/>
    </location>
</feature>
<proteinExistence type="predicted"/>
<organism evidence="2 3">
    <name type="scientific">Phyllachora maydis</name>
    <dbReference type="NCBI Taxonomy" id="1825666"/>
    <lineage>
        <taxon>Eukaryota</taxon>
        <taxon>Fungi</taxon>
        <taxon>Dikarya</taxon>
        <taxon>Ascomycota</taxon>
        <taxon>Pezizomycotina</taxon>
        <taxon>Sordariomycetes</taxon>
        <taxon>Sordariomycetidae</taxon>
        <taxon>Phyllachorales</taxon>
        <taxon>Phyllachoraceae</taxon>
        <taxon>Phyllachora</taxon>
    </lineage>
</organism>
<protein>
    <submittedName>
        <fullName evidence="2">Uncharacterized protein</fullName>
    </submittedName>
</protein>
<dbReference type="EMBL" id="JAQQPM010000008">
    <property type="protein sequence ID" value="KAK2074873.1"/>
    <property type="molecule type" value="Genomic_DNA"/>
</dbReference>
<accession>A0AAD9IBU2</accession>
<feature type="chain" id="PRO_5042196487" evidence="1">
    <location>
        <begin position="19"/>
        <end position="172"/>
    </location>
</feature>
<comment type="caution">
    <text evidence="2">The sequence shown here is derived from an EMBL/GenBank/DDBJ whole genome shotgun (WGS) entry which is preliminary data.</text>
</comment>
<gene>
    <name evidence="2" type="ORF">P8C59_009045</name>
</gene>
<dbReference type="AlphaFoldDB" id="A0AAD9IBU2"/>
<name>A0AAD9IBU2_9PEZI</name>
<evidence type="ECO:0000313" key="3">
    <source>
        <dbReference type="Proteomes" id="UP001217918"/>
    </source>
</evidence>
<evidence type="ECO:0000256" key="1">
    <source>
        <dbReference type="SAM" id="SignalP"/>
    </source>
</evidence>
<evidence type="ECO:0000313" key="2">
    <source>
        <dbReference type="EMBL" id="KAK2074873.1"/>
    </source>
</evidence>
<keyword evidence="1" id="KW-0732">Signal</keyword>
<keyword evidence="3" id="KW-1185">Reference proteome</keyword>